<dbReference type="AlphaFoldDB" id="A0A6A4Z053"/>
<comment type="caution">
    <text evidence="3">The sequence shown here is derived from an EMBL/GenBank/DDBJ whole genome shotgun (WGS) entry which is preliminary data.</text>
</comment>
<gene>
    <name evidence="3" type="ORF">AaE_015500</name>
</gene>
<evidence type="ECO:0000259" key="2">
    <source>
        <dbReference type="PROSITE" id="PS51900"/>
    </source>
</evidence>
<evidence type="ECO:0000256" key="1">
    <source>
        <dbReference type="ARBA" id="ARBA00023125"/>
    </source>
</evidence>
<accession>A0A6A4Z053</accession>
<dbReference type="Gene3D" id="1.10.150.130">
    <property type="match status" value="1"/>
</dbReference>
<evidence type="ECO:0000313" key="3">
    <source>
        <dbReference type="EMBL" id="KAF0703193.1"/>
    </source>
</evidence>
<dbReference type="EMBL" id="VJMI01020864">
    <property type="protein sequence ID" value="KAF0703193.1"/>
    <property type="molecule type" value="Genomic_DNA"/>
</dbReference>
<name>A0A6A4Z053_APHAT</name>
<dbReference type="InterPro" id="IPR010998">
    <property type="entry name" value="Integrase_recombinase_N"/>
</dbReference>
<dbReference type="InterPro" id="IPR044068">
    <property type="entry name" value="CB"/>
</dbReference>
<dbReference type="GO" id="GO:0003677">
    <property type="term" value="F:DNA binding"/>
    <property type="evidence" value="ECO:0007669"/>
    <property type="project" value="UniProtKB-KW"/>
</dbReference>
<dbReference type="PROSITE" id="PS51900">
    <property type="entry name" value="CB"/>
    <property type="match status" value="1"/>
</dbReference>
<dbReference type="Proteomes" id="UP000469452">
    <property type="component" value="Unassembled WGS sequence"/>
</dbReference>
<keyword evidence="1" id="KW-0238">DNA-binding</keyword>
<proteinExistence type="predicted"/>
<reference evidence="3 4" key="1">
    <citation type="submission" date="2019-06" db="EMBL/GenBank/DDBJ databases">
        <title>Genomics analysis of Aphanomyces spp. identifies a new class of oomycete effector associated with host adaptation.</title>
        <authorList>
            <person name="Gaulin E."/>
        </authorList>
    </citation>
    <scope>NUCLEOTIDE SEQUENCE [LARGE SCALE GENOMIC DNA]</scope>
    <source>
        <strain evidence="3 4">E</strain>
    </source>
</reference>
<protein>
    <recommendedName>
        <fullName evidence="2">Core-binding (CB) domain-containing protein</fullName>
    </recommendedName>
</protein>
<feature type="non-terminal residue" evidence="3">
    <location>
        <position position="81"/>
    </location>
</feature>
<evidence type="ECO:0000313" key="4">
    <source>
        <dbReference type="Proteomes" id="UP000469452"/>
    </source>
</evidence>
<sequence length="81" mass="9211">MTPSRPPTASKKTIEDSFLGASTRRTYKTYQMQFETFMRTHKDGVEPHAAGTEECTDFFHFMYSQGKKARTIDQAKSALIA</sequence>
<organism evidence="3 4">
    <name type="scientific">Aphanomyces astaci</name>
    <name type="common">Crayfish plague agent</name>
    <dbReference type="NCBI Taxonomy" id="112090"/>
    <lineage>
        <taxon>Eukaryota</taxon>
        <taxon>Sar</taxon>
        <taxon>Stramenopiles</taxon>
        <taxon>Oomycota</taxon>
        <taxon>Saprolegniomycetes</taxon>
        <taxon>Saprolegniales</taxon>
        <taxon>Verrucalvaceae</taxon>
        <taxon>Aphanomyces</taxon>
    </lineage>
</organism>
<feature type="domain" description="Core-binding (CB)" evidence="2">
    <location>
        <begin position="9"/>
        <end position="81"/>
    </location>
</feature>